<protein>
    <submittedName>
        <fullName evidence="3">Uncharacterized protein</fullName>
    </submittedName>
</protein>
<gene>
    <name evidence="2" type="ORF">G3435_25690</name>
    <name evidence="3" type="ORF">G3436_24100</name>
</gene>
<name>A0A6B3NT04_9PSED</name>
<keyword evidence="1" id="KW-0472">Membrane</keyword>
<dbReference type="EMBL" id="JAAHBU010000444">
    <property type="protein sequence ID" value="NER66375.1"/>
    <property type="molecule type" value="Genomic_DNA"/>
</dbReference>
<accession>A0A6M0D3J7</accession>
<feature type="transmembrane region" description="Helical" evidence="1">
    <location>
        <begin position="12"/>
        <end position="40"/>
    </location>
</feature>
<dbReference type="Proteomes" id="UP000482634">
    <property type="component" value="Unassembled WGS sequence"/>
</dbReference>
<accession>A0A6B3NT04</accession>
<comment type="caution">
    <text evidence="3">The sequence shown here is derived from an EMBL/GenBank/DDBJ whole genome shotgun (WGS) entry which is preliminary data.</text>
</comment>
<keyword evidence="1" id="KW-1133">Transmembrane helix</keyword>
<evidence type="ECO:0000256" key="1">
    <source>
        <dbReference type="SAM" id="Phobius"/>
    </source>
</evidence>
<evidence type="ECO:0000313" key="5">
    <source>
        <dbReference type="Proteomes" id="UP000482634"/>
    </source>
</evidence>
<evidence type="ECO:0000313" key="4">
    <source>
        <dbReference type="Proteomes" id="UP000480410"/>
    </source>
</evidence>
<sequence>MKAALNRQRAAWLVLALLLSYLFTWALSSLSALCLVRLALPRSEAVLISSILGFVLFPLLGLWLFGARQAWRQGGAVAVASVLMLAAARGLSGGA</sequence>
<keyword evidence="5" id="KW-1185">Reference proteome</keyword>
<evidence type="ECO:0000313" key="2">
    <source>
        <dbReference type="EMBL" id="NER62417.1"/>
    </source>
</evidence>
<dbReference type="RefSeq" id="WP_163950338.1">
    <property type="nucleotide sequence ID" value="NZ_JAAHBU010000444.1"/>
</dbReference>
<dbReference type="AlphaFoldDB" id="A0A6B3NT04"/>
<feature type="transmembrane region" description="Helical" evidence="1">
    <location>
        <begin position="46"/>
        <end position="67"/>
    </location>
</feature>
<keyword evidence="1" id="KW-0812">Transmembrane</keyword>
<evidence type="ECO:0000313" key="3">
    <source>
        <dbReference type="EMBL" id="NER66375.1"/>
    </source>
</evidence>
<dbReference type="Proteomes" id="UP000480410">
    <property type="component" value="Unassembled WGS sequence"/>
</dbReference>
<dbReference type="EMBL" id="JAAHBV010000801">
    <property type="protein sequence ID" value="NER62417.1"/>
    <property type="molecule type" value="Genomic_DNA"/>
</dbReference>
<organism evidence="3 5">
    <name type="scientific">Pseudomonas brassicae</name>
    <dbReference type="NCBI Taxonomy" id="2708063"/>
    <lineage>
        <taxon>Bacteria</taxon>
        <taxon>Pseudomonadati</taxon>
        <taxon>Pseudomonadota</taxon>
        <taxon>Gammaproteobacteria</taxon>
        <taxon>Pseudomonadales</taxon>
        <taxon>Pseudomonadaceae</taxon>
        <taxon>Pseudomonas</taxon>
    </lineage>
</organism>
<feature type="transmembrane region" description="Helical" evidence="1">
    <location>
        <begin position="74"/>
        <end position="92"/>
    </location>
</feature>
<reference evidence="4 5" key="1">
    <citation type="submission" date="2020-02" db="EMBL/GenBank/DDBJ databases">
        <title>Broccoli isolated Pseudomonas sp.</title>
        <authorList>
            <person name="Fujikawa T."/>
            <person name="Sawada H."/>
        </authorList>
    </citation>
    <scope>NUCLEOTIDE SEQUENCE [LARGE SCALE GENOMIC DNA]</scope>
    <source>
        <strain evidence="3 5">MAFF212427</strain>
        <strain evidence="2 4">MAFF212428</strain>
    </source>
</reference>
<proteinExistence type="predicted"/>